<dbReference type="Gene3D" id="3.40.50.180">
    <property type="entry name" value="Methylesterase CheB, C-terminal domain"/>
    <property type="match status" value="1"/>
</dbReference>
<dbReference type="PANTHER" id="PTHR42872">
    <property type="entry name" value="PROTEIN-GLUTAMATE METHYLESTERASE/PROTEIN-GLUTAMINE GLUTAMINASE"/>
    <property type="match status" value="1"/>
</dbReference>
<evidence type="ECO:0000256" key="4">
    <source>
        <dbReference type="PROSITE-ProRule" id="PRU00050"/>
    </source>
</evidence>
<dbReference type="GO" id="GO:0000156">
    <property type="term" value="F:phosphorelay response regulator activity"/>
    <property type="evidence" value="ECO:0007669"/>
    <property type="project" value="InterPro"/>
</dbReference>
<feature type="active site" evidence="4">
    <location>
        <position position="11"/>
    </location>
</feature>
<dbReference type="GO" id="GO:0006935">
    <property type="term" value="P:chemotaxis"/>
    <property type="evidence" value="ECO:0007669"/>
    <property type="project" value="UniProtKB-UniRule"/>
</dbReference>
<dbReference type="InterPro" id="IPR035909">
    <property type="entry name" value="CheB_C"/>
</dbReference>
<reference evidence="6" key="1">
    <citation type="submission" date="2016-04" db="EMBL/GenBank/DDBJ databases">
        <authorList>
            <person name="Evans L.H."/>
            <person name="Alamgir A."/>
            <person name="Owens N."/>
            <person name="Weber N.D."/>
            <person name="Virtaneva K."/>
            <person name="Barbian K."/>
            <person name="Babar A."/>
            <person name="Rosenke K."/>
        </authorList>
    </citation>
    <scope>NUCLEOTIDE SEQUENCE</scope>
    <source>
        <strain evidence="6">86</strain>
    </source>
</reference>
<name>A0A212JM48_9PROT</name>
<keyword evidence="1 4" id="KW-0378">Hydrolase</keyword>
<feature type="domain" description="CheB-type methylesterase" evidence="5">
    <location>
        <begin position="6"/>
        <end position="189"/>
    </location>
</feature>
<comment type="catalytic activity">
    <reaction evidence="3">
        <text>[protein]-L-glutamate 5-O-methyl ester + H2O = L-glutamyl-[protein] + methanol + H(+)</text>
        <dbReference type="Rhea" id="RHEA:23236"/>
        <dbReference type="Rhea" id="RHEA-COMP:10208"/>
        <dbReference type="Rhea" id="RHEA-COMP:10311"/>
        <dbReference type="ChEBI" id="CHEBI:15377"/>
        <dbReference type="ChEBI" id="CHEBI:15378"/>
        <dbReference type="ChEBI" id="CHEBI:17790"/>
        <dbReference type="ChEBI" id="CHEBI:29973"/>
        <dbReference type="ChEBI" id="CHEBI:82795"/>
        <dbReference type="EC" id="3.1.1.61"/>
    </reaction>
</comment>
<feature type="active site" evidence="4">
    <location>
        <position position="131"/>
    </location>
</feature>
<dbReference type="InterPro" id="IPR000673">
    <property type="entry name" value="Sig_transdc_resp-reg_Me-estase"/>
</dbReference>
<sequence length="195" mass="20070">MRFGAVAIGASAGGLEAVAAVLSALPADFPLAVMVVQHIAPTADDALAQRFQRGCRLPVREAEDKEPLLPGVVFVAPADFHLMVEPELRFSLSREERVNYSRPSIDVLMETAAEVFCSALTGVILTGASADGAAGLAAIKRMGGRAIVQAPETAEVDIMPRAALAACEVDDILPLGDIGPALAGLASGAPCKPIS</sequence>
<evidence type="ECO:0000256" key="1">
    <source>
        <dbReference type="ARBA" id="ARBA00022801"/>
    </source>
</evidence>
<protein>
    <recommendedName>
        <fullName evidence="2">protein-glutamate methylesterase</fullName>
        <ecNumber evidence="2">3.1.1.61</ecNumber>
    </recommendedName>
</protein>
<proteinExistence type="predicted"/>
<dbReference type="EC" id="3.1.1.61" evidence="2"/>
<feature type="active site" evidence="4">
    <location>
        <position position="38"/>
    </location>
</feature>
<keyword evidence="4" id="KW-0145">Chemotaxis</keyword>
<gene>
    <name evidence="6" type="primary">cheB</name>
    <name evidence="6" type="ORF">KL86APRO_11301</name>
</gene>
<dbReference type="GO" id="GO:0008984">
    <property type="term" value="F:protein-glutamate methylesterase activity"/>
    <property type="evidence" value="ECO:0007669"/>
    <property type="project" value="UniProtKB-EC"/>
</dbReference>
<evidence type="ECO:0000313" key="6">
    <source>
        <dbReference type="EMBL" id="SBW00478.1"/>
    </source>
</evidence>
<dbReference type="EMBL" id="FLUO01000001">
    <property type="protein sequence ID" value="SBW00478.1"/>
    <property type="molecule type" value="Genomic_DNA"/>
</dbReference>
<accession>A0A212JM48</accession>
<dbReference type="SUPFAM" id="SSF52738">
    <property type="entry name" value="Methylesterase CheB, C-terminal domain"/>
    <property type="match status" value="1"/>
</dbReference>
<dbReference type="GO" id="GO:0005737">
    <property type="term" value="C:cytoplasm"/>
    <property type="evidence" value="ECO:0007669"/>
    <property type="project" value="InterPro"/>
</dbReference>
<dbReference type="AlphaFoldDB" id="A0A212JM48"/>
<evidence type="ECO:0000256" key="3">
    <source>
        <dbReference type="ARBA" id="ARBA00048267"/>
    </source>
</evidence>
<dbReference type="Pfam" id="PF01339">
    <property type="entry name" value="CheB_methylest"/>
    <property type="match status" value="1"/>
</dbReference>
<organism evidence="6">
    <name type="scientific">uncultured Alphaproteobacteria bacterium</name>
    <dbReference type="NCBI Taxonomy" id="91750"/>
    <lineage>
        <taxon>Bacteria</taxon>
        <taxon>Pseudomonadati</taxon>
        <taxon>Pseudomonadota</taxon>
        <taxon>Alphaproteobacteria</taxon>
        <taxon>environmental samples</taxon>
    </lineage>
</organism>
<evidence type="ECO:0000256" key="2">
    <source>
        <dbReference type="ARBA" id="ARBA00039140"/>
    </source>
</evidence>
<evidence type="ECO:0000259" key="5">
    <source>
        <dbReference type="PROSITE" id="PS50122"/>
    </source>
</evidence>
<dbReference type="PANTHER" id="PTHR42872:SF3">
    <property type="entry name" value="PROTEIN-GLUTAMATE METHYLESTERASE_PROTEIN-GLUTAMINE GLUTAMINASE 1"/>
    <property type="match status" value="1"/>
</dbReference>
<dbReference type="CDD" id="cd16433">
    <property type="entry name" value="CheB"/>
    <property type="match status" value="1"/>
</dbReference>
<dbReference type="PROSITE" id="PS50122">
    <property type="entry name" value="CHEB"/>
    <property type="match status" value="1"/>
</dbReference>